<reference evidence="1 2" key="1">
    <citation type="submission" date="2016-07" db="EMBL/GenBank/DDBJ databases">
        <title>Genomic analysis of zinc-resistant bacterium Mucilaginibacter pedocola TBZ30.</title>
        <authorList>
            <person name="Huang J."/>
            <person name="Tang J."/>
        </authorList>
    </citation>
    <scope>NUCLEOTIDE SEQUENCE [LARGE SCALE GENOMIC DNA]</scope>
    <source>
        <strain evidence="1 2">TBZ30</strain>
    </source>
</reference>
<dbReference type="RefSeq" id="WP_078350051.1">
    <property type="nucleotide sequence ID" value="NZ_MBTF01000034.1"/>
</dbReference>
<evidence type="ECO:0000313" key="1">
    <source>
        <dbReference type="EMBL" id="OOQ58302.1"/>
    </source>
</evidence>
<sequence>MENSQTKKMLILRACGSAGEDKECVNIKAQAELYGISVHDHCPKTNEELIQALNGGETFDYIYLASHGNEEGFGNEDGTIDLTWMNFGTQLCTATCMNEDCIILLSCCRGGLNQVAYTLFYCCEKIAYIAGPRQSLYPYDLLIGFNILLYNLEHRGIDPIVACEKIKAGTDIRFVCFDRLETESEPAYWMHIKRFNPETLNQVNEAKEKANETPAYIPPEVSGYVKSKIVP</sequence>
<protein>
    <recommendedName>
        <fullName evidence="3">CHAT domain-containing protein</fullName>
    </recommendedName>
</protein>
<evidence type="ECO:0000313" key="2">
    <source>
        <dbReference type="Proteomes" id="UP000189739"/>
    </source>
</evidence>
<organism evidence="1 2">
    <name type="scientific">Mucilaginibacter pedocola</name>
    <dbReference type="NCBI Taxonomy" id="1792845"/>
    <lineage>
        <taxon>Bacteria</taxon>
        <taxon>Pseudomonadati</taxon>
        <taxon>Bacteroidota</taxon>
        <taxon>Sphingobacteriia</taxon>
        <taxon>Sphingobacteriales</taxon>
        <taxon>Sphingobacteriaceae</taxon>
        <taxon>Mucilaginibacter</taxon>
    </lineage>
</organism>
<dbReference type="EMBL" id="MBTF01000034">
    <property type="protein sequence ID" value="OOQ58302.1"/>
    <property type="molecule type" value="Genomic_DNA"/>
</dbReference>
<proteinExistence type="predicted"/>
<accession>A0A1S9PBE4</accession>
<gene>
    <name evidence="1" type="ORF">BC343_11755</name>
</gene>
<evidence type="ECO:0008006" key="3">
    <source>
        <dbReference type="Google" id="ProtNLM"/>
    </source>
</evidence>
<dbReference type="STRING" id="1792845.BC343_11755"/>
<dbReference type="AlphaFoldDB" id="A0A1S9PBE4"/>
<comment type="caution">
    <text evidence="1">The sequence shown here is derived from an EMBL/GenBank/DDBJ whole genome shotgun (WGS) entry which is preliminary data.</text>
</comment>
<keyword evidence="2" id="KW-1185">Reference proteome</keyword>
<dbReference type="OrthoDB" id="1097885at2"/>
<name>A0A1S9PBE4_9SPHI</name>
<dbReference type="Proteomes" id="UP000189739">
    <property type="component" value="Unassembled WGS sequence"/>
</dbReference>